<accession>S3DM14</accession>
<dbReference type="OrthoDB" id="5425892at2759"/>
<proteinExistence type="predicted"/>
<organism evidence="2 3">
    <name type="scientific">Glarea lozoyensis (strain ATCC 20868 / MF5171)</name>
    <dbReference type="NCBI Taxonomy" id="1116229"/>
    <lineage>
        <taxon>Eukaryota</taxon>
        <taxon>Fungi</taxon>
        <taxon>Dikarya</taxon>
        <taxon>Ascomycota</taxon>
        <taxon>Pezizomycotina</taxon>
        <taxon>Leotiomycetes</taxon>
        <taxon>Helotiales</taxon>
        <taxon>Helotiaceae</taxon>
        <taxon>Glarea</taxon>
    </lineage>
</organism>
<dbReference type="GeneID" id="19465177"/>
<keyword evidence="3" id="KW-1185">Reference proteome</keyword>
<feature type="region of interest" description="Disordered" evidence="1">
    <location>
        <begin position="1"/>
        <end position="46"/>
    </location>
</feature>
<feature type="compositionally biased region" description="Polar residues" evidence="1">
    <location>
        <begin position="1"/>
        <end position="15"/>
    </location>
</feature>
<protein>
    <submittedName>
        <fullName evidence="2">Uncharacterized protein</fullName>
    </submittedName>
</protein>
<evidence type="ECO:0000313" key="3">
    <source>
        <dbReference type="Proteomes" id="UP000016922"/>
    </source>
</evidence>
<dbReference type="Proteomes" id="UP000016922">
    <property type="component" value="Unassembled WGS sequence"/>
</dbReference>
<dbReference type="KEGG" id="glz:GLAREA_06123"/>
<evidence type="ECO:0000256" key="1">
    <source>
        <dbReference type="SAM" id="MobiDB-lite"/>
    </source>
</evidence>
<dbReference type="HOGENOM" id="CLU_2622237_0_0_1"/>
<feature type="compositionally biased region" description="Polar residues" evidence="1">
    <location>
        <begin position="31"/>
        <end position="46"/>
    </location>
</feature>
<dbReference type="RefSeq" id="XP_008079728.1">
    <property type="nucleotide sequence ID" value="XM_008081537.1"/>
</dbReference>
<gene>
    <name evidence="2" type="ORF">GLAREA_06123</name>
</gene>
<sequence length="78" mass="8803">MSTTNEKVSSETKPTPISIPDQRRDSKGEHTTSPIETWRPSPNRTMSFKHEDLKRECNECYMRDVGGGGEGFTEVGEK</sequence>
<feature type="compositionally biased region" description="Basic and acidic residues" evidence="1">
    <location>
        <begin position="21"/>
        <end position="30"/>
    </location>
</feature>
<name>S3DM14_GLAL2</name>
<evidence type="ECO:0000313" key="2">
    <source>
        <dbReference type="EMBL" id="EPE33111.1"/>
    </source>
</evidence>
<dbReference type="EMBL" id="KE145358">
    <property type="protein sequence ID" value="EPE33111.1"/>
    <property type="molecule type" value="Genomic_DNA"/>
</dbReference>
<dbReference type="AlphaFoldDB" id="S3DM14"/>
<reference evidence="2 3" key="1">
    <citation type="journal article" date="2013" name="BMC Genomics">
        <title>Genomics-driven discovery of the pneumocandin biosynthetic gene cluster in the fungus Glarea lozoyensis.</title>
        <authorList>
            <person name="Chen L."/>
            <person name="Yue Q."/>
            <person name="Zhang X."/>
            <person name="Xiang M."/>
            <person name="Wang C."/>
            <person name="Li S."/>
            <person name="Che Y."/>
            <person name="Ortiz-Lopez F.J."/>
            <person name="Bills G.F."/>
            <person name="Liu X."/>
            <person name="An Z."/>
        </authorList>
    </citation>
    <scope>NUCLEOTIDE SEQUENCE [LARGE SCALE GENOMIC DNA]</scope>
    <source>
        <strain evidence="3">ATCC 20868 / MF5171</strain>
    </source>
</reference>